<feature type="signal peptide" evidence="2">
    <location>
        <begin position="1"/>
        <end position="25"/>
    </location>
</feature>
<evidence type="ECO:0000256" key="2">
    <source>
        <dbReference type="SAM" id="SignalP"/>
    </source>
</evidence>
<keyword evidence="4" id="KW-1185">Reference proteome</keyword>
<sequence length="492" mass="51854">MRSGQRGSRALATGAALLLAATACADTPEPAPEPTTPQPPPTVYEGEVPPGLAEEPLRFLHGGESPGQEILADPLGVRIQAVGDAFLISSNSEERHLLQGAGDGRLLWEGASRVERFTRDGSGSDVFEVSTSDGDASVRTVLDQTGERVWTGTDPRESYLNGLVVRAPADWSAGEPYGEFSVGGPGDGAEWTYEFTEPAEPAEDEPEAGSEEEPGDGGPPEDAEEDAGHMGVPVAARGDVVLLDDGVGMLQARDISDEGALLWSVSGDSPGFEDEALSRPRPRLVGFYELPEGEGAEESEEPSGTPSPDRDSEERAGPRETALIRWGSPEEPSMLSLHDLGDGELLWSLREPGTNAADGGFDSAPVAGVVWDPATGTLLLPQTGGPTPMVAVDLASGEPLWEFEDRDERSLAPRFALSGYVYGDSRADDGVSQVVLEAETKDLVVDDLPGYVEAVTADGHALVVQNRQRFVFAPETPIGPTATPPPTPSEQD</sequence>
<evidence type="ECO:0008006" key="5">
    <source>
        <dbReference type="Google" id="ProtNLM"/>
    </source>
</evidence>
<feature type="compositionally biased region" description="Pro residues" evidence="1">
    <location>
        <begin position="29"/>
        <end position="42"/>
    </location>
</feature>
<feature type="compositionally biased region" description="Pro residues" evidence="1">
    <location>
        <begin position="482"/>
        <end position="492"/>
    </location>
</feature>
<feature type="region of interest" description="Disordered" evidence="1">
    <location>
        <begin position="197"/>
        <end position="227"/>
    </location>
</feature>
<evidence type="ECO:0000313" key="4">
    <source>
        <dbReference type="Proteomes" id="UP000295281"/>
    </source>
</evidence>
<dbReference type="Gene3D" id="2.130.10.10">
    <property type="entry name" value="YVTN repeat-like/Quinoprotein amine dehydrogenase"/>
    <property type="match status" value="1"/>
</dbReference>
<dbReference type="AlphaFoldDB" id="A0A4R6V3U3"/>
<dbReference type="InterPro" id="IPR011047">
    <property type="entry name" value="Quinoprotein_ADH-like_sf"/>
</dbReference>
<feature type="compositionally biased region" description="Basic and acidic residues" evidence="1">
    <location>
        <begin position="308"/>
        <end position="318"/>
    </location>
</feature>
<feature type="chain" id="PRO_5020519801" description="Pyrroloquinoline-quinone binding quinoprotein" evidence="2">
    <location>
        <begin position="26"/>
        <end position="492"/>
    </location>
</feature>
<accession>A0A4R6V3U3</accession>
<gene>
    <name evidence="3" type="ORF">EV190_101270</name>
</gene>
<evidence type="ECO:0000313" key="3">
    <source>
        <dbReference type="EMBL" id="TDQ54951.1"/>
    </source>
</evidence>
<feature type="region of interest" description="Disordered" evidence="1">
    <location>
        <begin position="473"/>
        <end position="492"/>
    </location>
</feature>
<dbReference type="OrthoDB" id="3418476at2"/>
<feature type="region of interest" description="Disordered" evidence="1">
    <location>
        <begin position="23"/>
        <end position="51"/>
    </location>
</feature>
<dbReference type="InterPro" id="IPR015943">
    <property type="entry name" value="WD40/YVTN_repeat-like_dom_sf"/>
</dbReference>
<organism evidence="3 4">
    <name type="scientific">Actinorugispora endophytica</name>
    <dbReference type="NCBI Taxonomy" id="1605990"/>
    <lineage>
        <taxon>Bacteria</taxon>
        <taxon>Bacillati</taxon>
        <taxon>Actinomycetota</taxon>
        <taxon>Actinomycetes</taxon>
        <taxon>Streptosporangiales</taxon>
        <taxon>Nocardiopsidaceae</taxon>
        <taxon>Actinorugispora</taxon>
    </lineage>
</organism>
<protein>
    <recommendedName>
        <fullName evidence="5">Pyrroloquinoline-quinone binding quinoprotein</fullName>
    </recommendedName>
</protein>
<feature type="compositionally biased region" description="Acidic residues" evidence="1">
    <location>
        <begin position="200"/>
        <end position="225"/>
    </location>
</feature>
<dbReference type="SUPFAM" id="SSF50998">
    <property type="entry name" value="Quinoprotein alcohol dehydrogenase-like"/>
    <property type="match status" value="1"/>
</dbReference>
<evidence type="ECO:0000256" key="1">
    <source>
        <dbReference type="SAM" id="MobiDB-lite"/>
    </source>
</evidence>
<proteinExistence type="predicted"/>
<comment type="caution">
    <text evidence="3">The sequence shown here is derived from an EMBL/GenBank/DDBJ whole genome shotgun (WGS) entry which is preliminary data.</text>
</comment>
<dbReference type="Proteomes" id="UP000295281">
    <property type="component" value="Unassembled WGS sequence"/>
</dbReference>
<reference evidence="3 4" key="1">
    <citation type="submission" date="2019-03" db="EMBL/GenBank/DDBJ databases">
        <title>Genomic Encyclopedia of Type Strains, Phase IV (KMG-IV): sequencing the most valuable type-strain genomes for metagenomic binning, comparative biology and taxonomic classification.</title>
        <authorList>
            <person name="Goeker M."/>
        </authorList>
    </citation>
    <scope>NUCLEOTIDE SEQUENCE [LARGE SCALE GENOMIC DNA]</scope>
    <source>
        <strain evidence="3 4">DSM 46770</strain>
    </source>
</reference>
<dbReference type="EMBL" id="SNYN01000001">
    <property type="protein sequence ID" value="TDQ54951.1"/>
    <property type="molecule type" value="Genomic_DNA"/>
</dbReference>
<name>A0A4R6V3U3_9ACTN</name>
<feature type="region of interest" description="Disordered" evidence="1">
    <location>
        <begin position="291"/>
        <end position="337"/>
    </location>
</feature>
<keyword evidence="2" id="KW-0732">Signal</keyword>
<feature type="compositionally biased region" description="Acidic residues" evidence="1">
    <location>
        <begin position="291"/>
        <end position="301"/>
    </location>
</feature>
<dbReference type="RefSeq" id="WP_133739554.1">
    <property type="nucleotide sequence ID" value="NZ_SNYN01000001.1"/>
</dbReference>
<dbReference type="PROSITE" id="PS51257">
    <property type="entry name" value="PROKAR_LIPOPROTEIN"/>
    <property type="match status" value="1"/>
</dbReference>